<reference evidence="2 3" key="1">
    <citation type="submission" date="2021-02" db="EMBL/GenBank/DDBJ databases">
        <title>Lysobacter arenosi sp. nov., isolated from soil of gangwondo yeongwol, south Korea.</title>
        <authorList>
            <person name="Kim K.R."/>
            <person name="Kim K.H."/>
            <person name="Jeon C.O."/>
        </authorList>
    </citation>
    <scope>NUCLEOTIDE SEQUENCE [LARGE SCALE GENOMIC DNA]</scope>
    <source>
        <strain evidence="2 3">R7</strain>
    </source>
</reference>
<dbReference type="Proteomes" id="UP000663400">
    <property type="component" value="Chromosome"/>
</dbReference>
<keyword evidence="1" id="KW-0472">Membrane</keyword>
<sequence>MVITRVRVMSVAKIFAIISAVFGLIAGVLMFLSFSVGGMAEAAQADPGLAWVAGLGALAIVVLPIFYGVIGFIAGALYAWIYNVAARFVGGIEIETR</sequence>
<name>A0ABX7RDU2_9GAMM</name>
<evidence type="ECO:0000313" key="3">
    <source>
        <dbReference type="Proteomes" id="UP000663400"/>
    </source>
</evidence>
<keyword evidence="1" id="KW-1133">Transmembrane helix</keyword>
<gene>
    <name evidence="2" type="ORF">HIV01_007570</name>
</gene>
<evidence type="ECO:0008006" key="4">
    <source>
        <dbReference type="Google" id="ProtNLM"/>
    </source>
</evidence>
<evidence type="ECO:0000256" key="1">
    <source>
        <dbReference type="SAM" id="Phobius"/>
    </source>
</evidence>
<feature type="transmembrane region" description="Helical" evidence="1">
    <location>
        <begin position="48"/>
        <end position="81"/>
    </location>
</feature>
<accession>A0ABX7RDU2</accession>
<keyword evidence="3" id="KW-1185">Reference proteome</keyword>
<dbReference type="EMBL" id="CP071517">
    <property type="protein sequence ID" value="QSX76329.1"/>
    <property type="molecule type" value="Genomic_DNA"/>
</dbReference>
<protein>
    <recommendedName>
        <fullName evidence="4">DUF3566 domain-containing protein</fullName>
    </recommendedName>
</protein>
<evidence type="ECO:0000313" key="2">
    <source>
        <dbReference type="EMBL" id="QSX76329.1"/>
    </source>
</evidence>
<organism evidence="2 3">
    <name type="scientific">Lysobacter arenosi</name>
    <dbReference type="NCBI Taxonomy" id="2795387"/>
    <lineage>
        <taxon>Bacteria</taxon>
        <taxon>Pseudomonadati</taxon>
        <taxon>Pseudomonadota</taxon>
        <taxon>Gammaproteobacteria</taxon>
        <taxon>Lysobacterales</taxon>
        <taxon>Lysobacteraceae</taxon>
        <taxon>Lysobacter</taxon>
    </lineage>
</organism>
<proteinExistence type="predicted"/>
<keyword evidence="1" id="KW-0812">Transmembrane</keyword>
<feature type="transmembrane region" description="Helical" evidence="1">
    <location>
        <begin position="12"/>
        <end position="36"/>
    </location>
</feature>
<dbReference type="RefSeq" id="WP_200606053.1">
    <property type="nucleotide sequence ID" value="NZ_CP071517.1"/>
</dbReference>